<dbReference type="InterPro" id="IPR051798">
    <property type="entry name" value="Class-II_PLP-Dep_Aminotrans"/>
</dbReference>
<protein>
    <recommendedName>
        <fullName evidence="2">cysteine-S-conjugate beta-lyase</fullName>
        <ecNumber evidence="2">4.4.1.13</ecNumber>
    </recommendedName>
</protein>
<dbReference type="PANTHER" id="PTHR43525:SF1">
    <property type="entry name" value="PROTEIN MALY"/>
    <property type="match status" value="1"/>
</dbReference>
<proteinExistence type="inferred from homology"/>
<sequence>MEFDFTTELDRRQYPSTKWQRFDEDTLPMWVADMDFAVAPAIQQALSARVGHAIFGYANPSASLKEALCDWSRDHYDWHIDAAWQIWLPGVVPALHVASLSLTEPGDEVMTLTPIYPPFLQVGELTGRVTRAVPMRPPEESEGGRWEIDFDALERAVTPRARLLLWCHPHNPTGRVFEQQELERLADFVERHDLIVCSDELHCDLILESGRRHQPLARAVPRLSARTITLWAASKTFNVAGLAVACAVIEEPRLRARFARGCIGLMPSHNVLGLAATEAAYRHGEPWRQALLAQLRENVSMLEAFVARWPGVGMSRPEATFLAWLDCRAAGLGESPQRALLERAKVGLSDGADFGWPGFVRINLGTQPRRLEEGLNRLDSVLAAVPE</sequence>
<dbReference type="Gene3D" id="3.40.640.10">
    <property type="entry name" value="Type I PLP-dependent aspartate aminotransferase-like (Major domain)"/>
    <property type="match status" value="1"/>
</dbReference>
<dbReference type="EMBL" id="CP015243">
    <property type="protein sequence ID" value="ANF56925.1"/>
    <property type="molecule type" value="Genomic_DNA"/>
</dbReference>
<evidence type="ECO:0000313" key="7">
    <source>
        <dbReference type="EMBL" id="ANF56925.1"/>
    </source>
</evidence>
<evidence type="ECO:0000256" key="5">
    <source>
        <dbReference type="ARBA" id="ARBA00037974"/>
    </source>
</evidence>
<evidence type="ECO:0000256" key="2">
    <source>
        <dbReference type="ARBA" id="ARBA00012224"/>
    </source>
</evidence>
<dbReference type="GO" id="GO:0030170">
    <property type="term" value="F:pyridoxal phosphate binding"/>
    <property type="evidence" value="ECO:0007669"/>
    <property type="project" value="InterPro"/>
</dbReference>
<dbReference type="Proteomes" id="UP000077875">
    <property type="component" value="Chromosome"/>
</dbReference>
<dbReference type="Gene3D" id="3.90.1150.10">
    <property type="entry name" value="Aspartate Aminotransferase, domain 1"/>
    <property type="match status" value="1"/>
</dbReference>
<dbReference type="GO" id="GO:0008483">
    <property type="term" value="F:transaminase activity"/>
    <property type="evidence" value="ECO:0007669"/>
    <property type="project" value="UniProtKB-KW"/>
</dbReference>
<evidence type="ECO:0000256" key="3">
    <source>
        <dbReference type="ARBA" id="ARBA00022898"/>
    </source>
</evidence>
<dbReference type="InterPro" id="IPR004839">
    <property type="entry name" value="Aminotransferase_I/II_large"/>
</dbReference>
<dbReference type="SUPFAM" id="SSF53383">
    <property type="entry name" value="PLP-dependent transferases"/>
    <property type="match status" value="1"/>
</dbReference>
<keyword evidence="7" id="KW-0032">Aminotransferase</keyword>
<dbReference type="CDD" id="cd00609">
    <property type="entry name" value="AAT_like"/>
    <property type="match status" value="1"/>
</dbReference>
<dbReference type="GO" id="GO:0047804">
    <property type="term" value="F:cysteine-S-conjugate beta-lyase activity"/>
    <property type="evidence" value="ECO:0007669"/>
    <property type="project" value="UniProtKB-EC"/>
</dbReference>
<dbReference type="NCBIfam" id="TIGR04350">
    <property type="entry name" value="C_S_lyase_PatB"/>
    <property type="match status" value="1"/>
</dbReference>
<gene>
    <name evidence="7" type="ORF">A5892_05130</name>
</gene>
<keyword evidence="7" id="KW-0808">Transferase</keyword>
<dbReference type="STRING" id="376489.A5892_05130"/>
<dbReference type="KEGG" id="haa:A5892_05130"/>
<name>A0A172YD51_9GAMM</name>
<keyword evidence="8" id="KW-1185">Reference proteome</keyword>
<feature type="domain" description="Aminotransferase class I/classII large" evidence="6">
    <location>
        <begin position="39"/>
        <end position="378"/>
    </location>
</feature>
<dbReference type="AlphaFoldDB" id="A0A172YD51"/>
<dbReference type="EC" id="4.4.1.13" evidence="2"/>
<accession>A0A172YD51</accession>
<evidence type="ECO:0000256" key="4">
    <source>
        <dbReference type="ARBA" id="ARBA00023239"/>
    </source>
</evidence>
<dbReference type="InterPro" id="IPR015421">
    <property type="entry name" value="PyrdxlP-dep_Trfase_major"/>
</dbReference>
<keyword evidence="4" id="KW-0456">Lyase</keyword>
<organism evidence="7 8">
    <name type="scientific">Halotalea alkalilenta</name>
    <dbReference type="NCBI Taxonomy" id="376489"/>
    <lineage>
        <taxon>Bacteria</taxon>
        <taxon>Pseudomonadati</taxon>
        <taxon>Pseudomonadota</taxon>
        <taxon>Gammaproteobacteria</taxon>
        <taxon>Oceanospirillales</taxon>
        <taxon>Halomonadaceae</taxon>
        <taxon>Halotalea</taxon>
    </lineage>
</organism>
<comment type="cofactor">
    <cofactor evidence="1">
        <name>pyridoxal 5'-phosphate</name>
        <dbReference type="ChEBI" id="CHEBI:597326"/>
    </cofactor>
</comment>
<dbReference type="InterPro" id="IPR015422">
    <property type="entry name" value="PyrdxlP-dep_Trfase_small"/>
</dbReference>
<evidence type="ECO:0000256" key="1">
    <source>
        <dbReference type="ARBA" id="ARBA00001933"/>
    </source>
</evidence>
<dbReference type="Pfam" id="PF00155">
    <property type="entry name" value="Aminotran_1_2"/>
    <property type="match status" value="1"/>
</dbReference>
<evidence type="ECO:0000259" key="6">
    <source>
        <dbReference type="Pfam" id="PF00155"/>
    </source>
</evidence>
<dbReference type="InterPro" id="IPR027619">
    <property type="entry name" value="C-S_lyase_PatB-like"/>
</dbReference>
<reference evidence="7 8" key="1">
    <citation type="submission" date="2016-04" db="EMBL/GenBank/DDBJ databases">
        <title>Complete Genome Sequence of Halotalea alkalilenta IHB B 13600.</title>
        <authorList>
            <person name="Swarnkar M.K."/>
            <person name="Sharma A."/>
            <person name="Kaushal K."/>
            <person name="Soni R."/>
            <person name="Rana S."/>
            <person name="Singh A.K."/>
            <person name="Gulati A."/>
        </authorList>
    </citation>
    <scope>NUCLEOTIDE SEQUENCE [LARGE SCALE GENOMIC DNA]</scope>
    <source>
        <strain evidence="7 8">IHB B 13600</strain>
    </source>
</reference>
<keyword evidence="3" id="KW-0663">Pyridoxal phosphate</keyword>
<dbReference type="PANTHER" id="PTHR43525">
    <property type="entry name" value="PROTEIN MALY"/>
    <property type="match status" value="1"/>
</dbReference>
<comment type="similarity">
    <text evidence="5">Belongs to the class-II pyridoxal-phosphate-dependent aminotransferase family. MalY/PatB cystathionine beta-lyase subfamily.</text>
</comment>
<dbReference type="RefSeq" id="WP_064121891.1">
    <property type="nucleotide sequence ID" value="NZ_CP015243.1"/>
</dbReference>
<evidence type="ECO:0000313" key="8">
    <source>
        <dbReference type="Proteomes" id="UP000077875"/>
    </source>
</evidence>
<dbReference type="InterPro" id="IPR015424">
    <property type="entry name" value="PyrdxlP-dep_Trfase"/>
</dbReference>